<accession>A0A4R1AZZ9</accession>
<feature type="region of interest" description="Disordered" evidence="1">
    <location>
        <begin position="36"/>
        <end position="80"/>
    </location>
</feature>
<dbReference type="RefSeq" id="WP_057766871.1">
    <property type="nucleotide sequence ID" value="NZ_CP183326.1"/>
</dbReference>
<evidence type="ECO:0000313" key="2">
    <source>
        <dbReference type="EMBL" id="TCJ04380.1"/>
    </source>
</evidence>
<protein>
    <submittedName>
        <fullName evidence="2">Uncharacterized protein</fullName>
    </submittedName>
</protein>
<proteinExistence type="predicted"/>
<keyword evidence="3" id="KW-1185">Reference proteome</keyword>
<comment type="caution">
    <text evidence="2">The sequence shown here is derived from an EMBL/GenBank/DDBJ whole genome shotgun (WGS) entry which is preliminary data.</text>
</comment>
<dbReference type="OrthoDB" id="2706316at2"/>
<dbReference type="EMBL" id="SJTH01000009">
    <property type="protein sequence ID" value="TCJ04380.1"/>
    <property type="molecule type" value="Genomic_DNA"/>
</dbReference>
<reference evidence="2 3" key="1">
    <citation type="submission" date="2019-03" db="EMBL/GenBank/DDBJ databases">
        <authorList>
            <person name="Jensen L."/>
            <person name="Storgaard J."/>
            <person name="Sulaj E."/>
            <person name="Schramm A."/>
            <person name="Marshall I.P.G."/>
        </authorList>
    </citation>
    <scope>NUCLEOTIDE SEQUENCE [LARGE SCALE GENOMIC DNA]</scope>
    <source>
        <strain evidence="2 3">2017H2G3</strain>
    </source>
</reference>
<evidence type="ECO:0000256" key="1">
    <source>
        <dbReference type="SAM" id="MobiDB-lite"/>
    </source>
</evidence>
<name>A0A4R1AZZ9_9BACI</name>
<feature type="compositionally biased region" description="Polar residues" evidence="1">
    <location>
        <begin position="62"/>
        <end position="71"/>
    </location>
</feature>
<evidence type="ECO:0000313" key="3">
    <source>
        <dbReference type="Proteomes" id="UP000293846"/>
    </source>
</evidence>
<organism evidence="2 3">
    <name type="scientific">Cytobacillus praedii</name>
    <dbReference type="NCBI Taxonomy" id="1742358"/>
    <lineage>
        <taxon>Bacteria</taxon>
        <taxon>Bacillati</taxon>
        <taxon>Bacillota</taxon>
        <taxon>Bacilli</taxon>
        <taxon>Bacillales</taxon>
        <taxon>Bacillaceae</taxon>
        <taxon>Cytobacillus</taxon>
    </lineage>
</organism>
<dbReference type="AlphaFoldDB" id="A0A4R1AZZ9"/>
<dbReference type="Proteomes" id="UP000293846">
    <property type="component" value="Unassembled WGS sequence"/>
</dbReference>
<gene>
    <name evidence="2" type="ORF">E0Y62_09800</name>
</gene>
<sequence length="95" mass="11011">MGYIAPVTNYQYSQYAERVISKGYDPYRFVPINRIKPSTNPREYDHPILNGQTHPIKRSKMSQEQSISSGKNKNERLEKLQSQLTGKGIFYNESV</sequence>